<evidence type="ECO:0000313" key="2">
    <source>
        <dbReference type="EMBL" id="MFD0962853.1"/>
    </source>
</evidence>
<protein>
    <recommendedName>
        <fullName evidence="4">Lipoprotein</fullName>
    </recommendedName>
</protein>
<comment type="caution">
    <text evidence="2">The sequence shown here is derived from an EMBL/GenBank/DDBJ whole genome shotgun (WGS) entry which is preliminary data.</text>
</comment>
<evidence type="ECO:0000256" key="1">
    <source>
        <dbReference type="SAM" id="MobiDB-lite"/>
    </source>
</evidence>
<reference evidence="3" key="1">
    <citation type="journal article" date="2019" name="Int. J. Syst. Evol. Microbiol.">
        <title>The Global Catalogue of Microorganisms (GCM) 10K type strain sequencing project: providing services to taxonomists for standard genome sequencing and annotation.</title>
        <authorList>
            <consortium name="The Broad Institute Genomics Platform"/>
            <consortium name="The Broad Institute Genome Sequencing Center for Infectious Disease"/>
            <person name="Wu L."/>
            <person name="Ma J."/>
        </authorList>
    </citation>
    <scope>NUCLEOTIDE SEQUENCE [LARGE SCALE GENOMIC DNA]</scope>
    <source>
        <strain evidence="3">CCUG 62114</strain>
    </source>
</reference>
<evidence type="ECO:0000313" key="3">
    <source>
        <dbReference type="Proteomes" id="UP001596997"/>
    </source>
</evidence>
<feature type="region of interest" description="Disordered" evidence="1">
    <location>
        <begin position="133"/>
        <end position="231"/>
    </location>
</feature>
<keyword evidence="3" id="KW-1185">Reference proteome</keyword>
<dbReference type="Proteomes" id="UP001596997">
    <property type="component" value="Unassembled WGS sequence"/>
</dbReference>
<accession>A0ABW3HZ80</accession>
<feature type="compositionally biased region" description="Polar residues" evidence="1">
    <location>
        <begin position="216"/>
        <end position="226"/>
    </location>
</feature>
<dbReference type="RefSeq" id="WP_377712934.1">
    <property type="nucleotide sequence ID" value="NZ_JBHTJM010000002.1"/>
</dbReference>
<evidence type="ECO:0008006" key="4">
    <source>
        <dbReference type="Google" id="ProtNLM"/>
    </source>
</evidence>
<name>A0ABW3HZ80_9FLAO</name>
<feature type="compositionally biased region" description="Acidic residues" evidence="1">
    <location>
        <begin position="177"/>
        <end position="193"/>
    </location>
</feature>
<sequence>MLRKVVLIAVATLFVACDDGDVFVTNLEFDDVNLQHCSGNTDFILYKIKTQAPYESLSARLPISSANFLTTAGENTTSLSSTHTFNYRTYNGDPTGIFCNSLPPTNPNTTSDSFSDNGTVKFITSLTIDDNDGIPAEFEDLNNNGNFDDDDTDGDGIPNYLDSDDDGDNVPTINEMADPDGDGDLSDAVDTDGDGTPNYLDEDDDEDGILTRNEDSNGNVNPQDDITQPAVGPDYLNSAIQSSTINNVYLNHTRTLDYSSTIHILNLFLVNSSTNETIINEDYNFGTITTPTTTETYEVPFN</sequence>
<dbReference type="EMBL" id="JBHTJM010000002">
    <property type="protein sequence ID" value="MFD0962853.1"/>
    <property type="molecule type" value="Genomic_DNA"/>
</dbReference>
<organism evidence="2 3">
    <name type="scientific">Pseudofulvibacter geojedonensis</name>
    <dbReference type="NCBI Taxonomy" id="1123758"/>
    <lineage>
        <taxon>Bacteria</taxon>
        <taxon>Pseudomonadati</taxon>
        <taxon>Bacteroidota</taxon>
        <taxon>Flavobacteriia</taxon>
        <taxon>Flavobacteriales</taxon>
        <taxon>Flavobacteriaceae</taxon>
        <taxon>Pseudofulvibacter</taxon>
    </lineage>
</organism>
<gene>
    <name evidence="2" type="ORF">ACFQ1O_02400</name>
</gene>
<dbReference type="PROSITE" id="PS51257">
    <property type="entry name" value="PROKAR_LIPOPROTEIN"/>
    <property type="match status" value="1"/>
</dbReference>
<proteinExistence type="predicted"/>